<dbReference type="EC" id="2.1.1.193" evidence="3"/>
<keyword evidence="13" id="KW-1185">Reference proteome</keyword>
<dbReference type="GO" id="GO:0008168">
    <property type="term" value="F:methyltransferase activity"/>
    <property type="evidence" value="ECO:0007669"/>
    <property type="project" value="UniProtKB-KW"/>
</dbReference>
<dbReference type="InterPro" id="IPR046886">
    <property type="entry name" value="RsmE_MTase_dom"/>
</dbReference>
<evidence type="ECO:0000256" key="9">
    <source>
        <dbReference type="ARBA" id="ARBA00025699"/>
    </source>
</evidence>
<dbReference type="AlphaFoldDB" id="A0ABD2VQD0"/>
<dbReference type="EMBL" id="JBJKTR010000001">
    <property type="protein sequence ID" value="KAL3382672.1"/>
    <property type="molecule type" value="Genomic_DNA"/>
</dbReference>
<accession>A0ABD2VQD0</accession>
<dbReference type="InterPro" id="IPR006700">
    <property type="entry name" value="RsmE"/>
</dbReference>
<evidence type="ECO:0000256" key="2">
    <source>
        <dbReference type="ARBA" id="ARBA00005528"/>
    </source>
</evidence>
<dbReference type="EMBL" id="JBJKTR010000001">
    <property type="protein sequence ID" value="KAL3382664.1"/>
    <property type="molecule type" value="Genomic_DNA"/>
</dbReference>
<keyword evidence="4" id="KW-0963">Cytoplasm</keyword>
<comment type="catalytic activity">
    <reaction evidence="10">
        <text>uridine(1498) in 16S rRNA + S-adenosyl-L-methionine = N(3)-methyluridine(1498) in 16S rRNA + S-adenosyl-L-homocysteine + H(+)</text>
        <dbReference type="Rhea" id="RHEA:42920"/>
        <dbReference type="Rhea" id="RHEA-COMP:10283"/>
        <dbReference type="Rhea" id="RHEA-COMP:10284"/>
        <dbReference type="ChEBI" id="CHEBI:15378"/>
        <dbReference type="ChEBI" id="CHEBI:57856"/>
        <dbReference type="ChEBI" id="CHEBI:59789"/>
        <dbReference type="ChEBI" id="CHEBI:65315"/>
        <dbReference type="ChEBI" id="CHEBI:74502"/>
        <dbReference type="EC" id="2.1.1.193"/>
    </reaction>
</comment>
<evidence type="ECO:0000256" key="6">
    <source>
        <dbReference type="ARBA" id="ARBA00022603"/>
    </source>
</evidence>
<dbReference type="Pfam" id="PF04452">
    <property type="entry name" value="Methyltrans_RNA"/>
    <property type="match status" value="1"/>
</dbReference>
<dbReference type="EMBL" id="JBJKTR010000001">
    <property type="protein sequence ID" value="KAL3382670.1"/>
    <property type="molecule type" value="Genomic_DNA"/>
</dbReference>
<comment type="similarity">
    <text evidence="2">Belongs to the RNA methyltransferase RsmE family.</text>
</comment>
<comment type="function">
    <text evidence="9">Specifically methylates the N3 position of the uracil ring of uridine 1498 (m3U1498) in 16S rRNA. Acts on the fully assembled 30S ribosomal subunit.</text>
</comment>
<keyword evidence="7" id="KW-0808">Transferase</keyword>
<dbReference type="GO" id="GO:0005737">
    <property type="term" value="C:cytoplasm"/>
    <property type="evidence" value="ECO:0007669"/>
    <property type="project" value="UniProtKB-SubCell"/>
</dbReference>
<feature type="domain" description="Ribosomal RNA small subunit methyltransferase E methyltransferase" evidence="11">
    <location>
        <begin position="10"/>
        <end position="83"/>
    </location>
</feature>
<evidence type="ECO:0000313" key="12">
    <source>
        <dbReference type="EMBL" id="KAL3382665.1"/>
    </source>
</evidence>
<reference evidence="12 13" key="1">
    <citation type="submission" date="2024-05" db="EMBL/GenBank/DDBJ databases">
        <title>De novo assembly of an allotetraploid wild potato.</title>
        <authorList>
            <person name="Hosaka A.J."/>
        </authorList>
    </citation>
    <scope>NUCLEOTIDE SEQUENCE [LARGE SCALE GENOMIC DNA]</scope>
    <source>
        <tissue evidence="12">Young leaves</tissue>
    </source>
</reference>
<evidence type="ECO:0000256" key="7">
    <source>
        <dbReference type="ARBA" id="ARBA00022679"/>
    </source>
</evidence>
<keyword evidence="8" id="KW-0949">S-adenosyl-L-methionine</keyword>
<dbReference type="EMBL" id="JBJKTR010000001">
    <property type="protein sequence ID" value="KAL3382669.1"/>
    <property type="molecule type" value="Genomic_DNA"/>
</dbReference>
<proteinExistence type="inferred from homology"/>
<dbReference type="InterPro" id="IPR029026">
    <property type="entry name" value="tRNA_m1G_MTases_N"/>
</dbReference>
<name>A0ABD2VQD0_9SOLN</name>
<dbReference type="SUPFAM" id="SSF75217">
    <property type="entry name" value="alpha/beta knot"/>
    <property type="match status" value="1"/>
</dbReference>
<evidence type="ECO:0000256" key="5">
    <source>
        <dbReference type="ARBA" id="ARBA00022552"/>
    </source>
</evidence>
<evidence type="ECO:0000256" key="8">
    <source>
        <dbReference type="ARBA" id="ARBA00022691"/>
    </source>
</evidence>
<sequence>MAYSLIRNCVDRLRRVNFAAAKQCQRLHEMVLNPPINVGGLLPLVKNSKLSIIATAEAKPEFSALSSIKKELAGLIIIGPEGGNVHMLRGPKKAASYHYYRNSEVKDKKESLHLGKPSVSSFTQYF</sequence>
<evidence type="ECO:0000313" key="13">
    <source>
        <dbReference type="Proteomes" id="UP001627284"/>
    </source>
</evidence>
<evidence type="ECO:0000259" key="11">
    <source>
        <dbReference type="Pfam" id="PF04452"/>
    </source>
</evidence>
<evidence type="ECO:0000256" key="4">
    <source>
        <dbReference type="ARBA" id="ARBA00022490"/>
    </source>
</evidence>
<dbReference type="PANTHER" id="PTHR30027:SF3">
    <property type="entry name" value="16S RRNA (URACIL(1498)-N(3))-METHYLTRANSFERASE"/>
    <property type="match status" value="1"/>
</dbReference>
<dbReference type="GO" id="GO:0032259">
    <property type="term" value="P:methylation"/>
    <property type="evidence" value="ECO:0007669"/>
    <property type="project" value="UniProtKB-KW"/>
</dbReference>
<comment type="caution">
    <text evidence="12">The sequence shown here is derived from an EMBL/GenBank/DDBJ whole genome shotgun (WGS) entry which is preliminary data.</text>
</comment>
<dbReference type="EMBL" id="JBJKTR010000001">
    <property type="protein sequence ID" value="KAL3382665.1"/>
    <property type="molecule type" value="Genomic_DNA"/>
</dbReference>
<dbReference type="PANTHER" id="PTHR30027">
    <property type="entry name" value="RIBOSOMAL RNA SMALL SUBUNIT METHYLTRANSFERASE E"/>
    <property type="match status" value="1"/>
</dbReference>
<gene>
    <name evidence="12" type="ORF">AABB24_002267</name>
</gene>
<keyword evidence="5" id="KW-0698">rRNA processing</keyword>
<evidence type="ECO:0000256" key="1">
    <source>
        <dbReference type="ARBA" id="ARBA00004496"/>
    </source>
</evidence>
<keyword evidence="6" id="KW-0489">Methyltransferase</keyword>
<dbReference type="Proteomes" id="UP001627284">
    <property type="component" value="Unassembled WGS sequence"/>
</dbReference>
<dbReference type="Gene3D" id="3.40.1280.10">
    <property type="match status" value="1"/>
</dbReference>
<dbReference type="EMBL" id="JBJKTR010000001">
    <property type="protein sequence ID" value="KAL3382666.1"/>
    <property type="molecule type" value="Genomic_DNA"/>
</dbReference>
<dbReference type="InterPro" id="IPR029028">
    <property type="entry name" value="Alpha/beta_knot_MTases"/>
</dbReference>
<evidence type="ECO:0000256" key="3">
    <source>
        <dbReference type="ARBA" id="ARBA00012328"/>
    </source>
</evidence>
<evidence type="ECO:0000256" key="10">
    <source>
        <dbReference type="ARBA" id="ARBA00047944"/>
    </source>
</evidence>
<comment type="subcellular location">
    <subcellularLocation>
        <location evidence="1">Cytoplasm</location>
    </subcellularLocation>
</comment>
<protein>
    <recommendedName>
        <fullName evidence="3">16S rRNA (uracil(1498)-N(3))-methyltransferase</fullName>
        <ecNumber evidence="3">2.1.1.193</ecNumber>
    </recommendedName>
</protein>
<dbReference type="GO" id="GO:0006364">
    <property type="term" value="P:rRNA processing"/>
    <property type="evidence" value="ECO:0007669"/>
    <property type="project" value="UniProtKB-KW"/>
</dbReference>
<organism evidence="12 13">
    <name type="scientific">Solanum stoloniferum</name>
    <dbReference type="NCBI Taxonomy" id="62892"/>
    <lineage>
        <taxon>Eukaryota</taxon>
        <taxon>Viridiplantae</taxon>
        <taxon>Streptophyta</taxon>
        <taxon>Embryophyta</taxon>
        <taxon>Tracheophyta</taxon>
        <taxon>Spermatophyta</taxon>
        <taxon>Magnoliopsida</taxon>
        <taxon>eudicotyledons</taxon>
        <taxon>Gunneridae</taxon>
        <taxon>Pentapetalae</taxon>
        <taxon>asterids</taxon>
        <taxon>lamiids</taxon>
        <taxon>Solanales</taxon>
        <taxon>Solanaceae</taxon>
        <taxon>Solanoideae</taxon>
        <taxon>Solaneae</taxon>
        <taxon>Solanum</taxon>
    </lineage>
</organism>